<keyword evidence="2" id="KW-1185">Reference proteome</keyword>
<proteinExistence type="predicted"/>
<accession>A0AAN9QZS6</accession>
<gene>
    <name evidence="1" type="ORF">VNO80_16088</name>
</gene>
<evidence type="ECO:0000313" key="2">
    <source>
        <dbReference type="Proteomes" id="UP001374584"/>
    </source>
</evidence>
<sequence length="66" mass="7584">MEKLRAVESEKRGWRVPLEEWEAERRGERGRGRRNMSGVRNGRCCFVGVPTLHLTVIPLYSSSSPI</sequence>
<dbReference type="AlphaFoldDB" id="A0AAN9QZS6"/>
<reference evidence="1 2" key="1">
    <citation type="submission" date="2024-01" db="EMBL/GenBank/DDBJ databases">
        <title>The genomes of 5 underutilized Papilionoideae crops provide insights into root nodulation and disease resistanc.</title>
        <authorList>
            <person name="Jiang F."/>
        </authorList>
    </citation>
    <scope>NUCLEOTIDE SEQUENCE [LARGE SCALE GENOMIC DNA]</scope>
    <source>
        <strain evidence="1">JINMINGXINNONG_FW02</strain>
        <tissue evidence="1">Leaves</tissue>
    </source>
</reference>
<protein>
    <submittedName>
        <fullName evidence="1">Uncharacterized protein</fullName>
    </submittedName>
</protein>
<dbReference type="EMBL" id="JAYMYR010000006">
    <property type="protein sequence ID" value="KAK7356810.1"/>
    <property type="molecule type" value="Genomic_DNA"/>
</dbReference>
<organism evidence="1 2">
    <name type="scientific">Phaseolus coccineus</name>
    <name type="common">Scarlet runner bean</name>
    <name type="synonym">Phaseolus multiflorus</name>
    <dbReference type="NCBI Taxonomy" id="3886"/>
    <lineage>
        <taxon>Eukaryota</taxon>
        <taxon>Viridiplantae</taxon>
        <taxon>Streptophyta</taxon>
        <taxon>Embryophyta</taxon>
        <taxon>Tracheophyta</taxon>
        <taxon>Spermatophyta</taxon>
        <taxon>Magnoliopsida</taxon>
        <taxon>eudicotyledons</taxon>
        <taxon>Gunneridae</taxon>
        <taxon>Pentapetalae</taxon>
        <taxon>rosids</taxon>
        <taxon>fabids</taxon>
        <taxon>Fabales</taxon>
        <taxon>Fabaceae</taxon>
        <taxon>Papilionoideae</taxon>
        <taxon>50 kb inversion clade</taxon>
        <taxon>NPAAA clade</taxon>
        <taxon>indigoferoid/millettioid clade</taxon>
        <taxon>Phaseoleae</taxon>
        <taxon>Phaseolus</taxon>
    </lineage>
</organism>
<dbReference type="Proteomes" id="UP001374584">
    <property type="component" value="Unassembled WGS sequence"/>
</dbReference>
<comment type="caution">
    <text evidence="1">The sequence shown here is derived from an EMBL/GenBank/DDBJ whole genome shotgun (WGS) entry which is preliminary data.</text>
</comment>
<evidence type="ECO:0000313" key="1">
    <source>
        <dbReference type="EMBL" id="KAK7356810.1"/>
    </source>
</evidence>
<name>A0AAN9QZS6_PHACN</name>